<dbReference type="KEGG" id="mno:Mnod_7585"/>
<sequence>MSPPNSSAKPPGPQTWNQFRRTVREWAVAAGEDPEKALRELDRGGAFVRAVCAKLGVERPVSKSGRRVDPSQDRLVIAYVEGLKRDGLRGRALWEQAHLDLATTKTQSLFGENRGNTPAAIERYYQRAKRRADKKTAANLSGDSSHRK</sequence>
<feature type="region of interest" description="Disordered" evidence="1">
    <location>
        <begin position="127"/>
        <end position="148"/>
    </location>
</feature>
<gene>
    <name evidence="2" type="ordered locus">Mnod_7585</name>
</gene>
<name>B8IPM9_METNO</name>
<dbReference type="OrthoDB" id="9877410at2"/>
<dbReference type="RefSeq" id="WP_015933875.1">
    <property type="nucleotide sequence ID" value="NC_011894.1"/>
</dbReference>
<dbReference type="Proteomes" id="UP000008207">
    <property type="component" value="Chromosome"/>
</dbReference>
<dbReference type="HOGENOM" id="CLU_1756731_0_0_5"/>
<dbReference type="EMBL" id="CP001349">
    <property type="protein sequence ID" value="ACL62321.1"/>
    <property type="molecule type" value="Genomic_DNA"/>
</dbReference>
<evidence type="ECO:0000313" key="2">
    <source>
        <dbReference type="EMBL" id="ACL62321.1"/>
    </source>
</evidence>
<feature type="compositionally biased region" description="Polar residues" evidence="1">
    <location>
        <begin position="139"/>
        <end position="148"/>
    </location>
</feature>
<accession>B8IPM9</accession>
<proteinExistence type="predicted"/>
<keyword evidence="3" id="KW-1185">Reference proteome</keyword>
<evidence type="ECO:0000313" key="3">
    <source>
        <dbReference type="Proteomes" id="UP000008207"/>
    </source>
</evidence>
<dbReference type="AlphaFoldDB" id="B8IPM9"/>
<evidence type="ECO:0000256" key="1">
    <source>
        <dbReference type="SAM" id="MobiDB-lite"/>
    </source>
</evidence>
<protein>
    <submittedName>
        <fullName evidence="2">Uncharacterized protein</fullName>
    </submittedName>
</protein>
<organism evidence="2 3">
    <name type="scientific">Methylobacterium nodulans (strain LMG 21967 / CNCM I-2342 / ORS 2060)</name>
    <dbReference type="NCBI Taxonomy" id="460265"/>
    <lineage>
        <taxon>Bacteria</taxon>
        <taxon>Pseudomonadati</taxon>
        <taxon>Pseudomonadota</taxon>
        <taxon>Alphaproteobacteria</taxon>
        <taxon>Hyphomicrobiales</taxon>
        <taxon>Methylobacteriaceae</taxon>
        <taxon>Methylobacterium</taxon>
    </lineage>
</organism>
<reference evidence="2 3" key="1">
    <citation type="submission" date="2009-01" db="EMBL/GenBank/DDBJ databases">
        <title>Complete sequence of chromosome of Methylobacterium nodulans ORS 2060.</title>
        <authorList>
            <consortium name="US DOE Joint Genome Institute"/>
            <person name="Lucas S."/>
            <person name="Copeland A."/>
            <person name="Lapidus A."/>
            <person name="Glavina del Rio T."/>
            <person name="Dalin E."/>
            <person name="Tice H."/>
            <person name="Bruce D."/>
            <person name="Goodwin L."/>
            <person name="Pitluck S."/>
            <person name="Sims D."/>
            <person name="Brettin T."/>
            <person name="Detter J.C."/>
            <person name="Han C."/>
            <person name="Larimer F."/>
            <person name="Land M."/>
            <person name="Hauser L."/>
            <person name="Kyrpides N."/>
            <person name="Ivanova N."/>
            <person name="Marx C.J."/>
            <person name="Richardson P."/>
        </authorList>
    </citation>
    <scope>NUCLEOTIDE SEQUENCE [LARGE SCALE GENOMIC DNA]</scope>
    <source>
        <strain evidence="3">LMG 21967 / CNCM I-2342 / ORS 2060</strain>
    </source>
</reference>